<keyword evidence="3" id="KW-1185">Reference proteome</keyword>
<dbReference type="EMBL" id="CP002382">
    <property type="protein sequence ID" value="AEP09864.1"/>
    <property type="molecule type" value="Genomic_DNA"/>
</dbReference>
<dbReference type="GO" id="GO:0051213">
    <property type="term" value="F:dioxygenase activity"/>
    <property type="evidence" value="ECO:0007669"/>
    <property type="project" value="UniProtKB-KW"/>
</dbReference>
<accession>G2KPP5</accession>
<protein>
    <submittedName>
        <fullName evidence="2">Glyoxalase/Bleomycin resistance /Dioxygenase superfamily protein</fullName>
    </submittedName>
</protein>
<dbReference type="InterPro" id="IPR052537">
    <property type="entry name" value="Extradiol_RC_dioxygenase"/>
</dbReference>
<dbReference type="InterPro" id="IPR037523">
    <property type="entry name" value="VOC_core"/>
</dbReference>
<evidence type="ECO:0000313" key="3">
    <source>
        <dbReference type="Proteomes" id="UP000009286"/>
    </source>
</evidence>
<dbReference type="PANTHER" id="PTHR36110">
    <property type="entry name" value="RING-CLEAVING DIOXYGENASE MHQE-RELATED"/>
    <property type="match status" value="1"/>
</dbReference>
<proteinExistence type="predicted"/>
<dbReference type="AlphaFoldDB" id="G2KPP5"/>
<dbReference type="PANTHER" id="PTHR36110:SF2">
    <property type="entry name" value="RING-CLEAVING DIOXYGENASE MHQE-RELATED"/>
    <property type="match status" value="1"/>
</dbReference>
<dbReference type="HOGENOM" id="CLU_057821_0_0_5"/>
<dbReference type="InterPro" id="IPR004360">
    <property type="entry name" value="Glyas_Fos-R_dOase_dom"/>
</dbReference>
<keyword evidence="2" id="KW-0223">Dioxygenase</keyword>
<dbReference type="eggNOG" id="COG0346">
    <property type="taxonomic scope" value="Bacteria"/>
</dbReference>
<evidence type="ECO:0000313" key="2">
    <source>
        <dbReference type="EMBL" id="AEP09864.1"/>
    </source>
</evidence>
<dbReference type="Gene3D" id="3.10.180.10">
    <property type="entry name" value="2,3-Dihydroxybiphenyl 1,2-Dioxygenase, domain 1"/>
    <property type="match status" value="2"/>
</dbReference>
<feature type="domain" description="VOC" evidence="1">
    <location>
        <begin position="153"/>
        <end position="272"/>
    </location>
</feature>
<dbReference type="KEGG" id="mai:MICA_1546"/>
<dbReference type="Proteomes" id="UP000009286">
    <property type="component" value="Chromosome"/>
</dbReference>
<sequence length="310" mass="34484">MTHASGIHHITAIASDPKTNYDFYTKLLGLRFIKKTVNFDDPSTYHFYFGDKVGSPGTILTFFPYPGTPQGRPGLGQAVEVTFAIPKTAFSFWLDRFHQKGIQYQGPEDRFGDKVLRISDPDGLMLEFVGVDDLPSENVWTTDEISADVAIRGFHSVTLWVQGYEKTAALLNEHLGFHAVGNEESRFRFTTGKKGLGQTVDLRCLPEIWSGAPGAGTIHHVAWRIGGDKEEGHVRAALARQGLNLTPVIDRNYFHSVYFREPNGVLFELATDNPGFAVDEPVDTLGQDLKLPAQYEQHREAIVAVLPPLE</sequence>
<gene>
    <name evidence="2" type="ordered locus">MICA_1546</name>
</gene>
<dbReference type="Pfam" id="PF00903">
    <property type="entry name" value="Glyoxalase"/>
    <property type="match status" value="2"/>
</dbReference>
<dbReference type="OrthoDB" id="9785698at2"/>
<dbReference type="PROSITE" id="PS51819">
    <property type="entry name" value="VOC"/>
    <property type="match status" value="2"/>
</dbReference>
<evidence type="ECO:0000259" key="1">
    <source>
        <dbReference type="PROSITE" id="PS51819"/>
    </source>
</evidence>
<reference evidence="2 3" key="1">
    <citation type="journal article" date="2011" name="BMC Genomics">
        <title>Genomic insights into an obligate epibiotic bacterial predator: Micavibrio aeruginosavorus ARL-13.</title>
        <authorList>
            <person name="Wang Z."/>
            <person name="Kadouri D."/>
            <person name="Wu M."/>
        </authorList>
    </citation>
    <scope>NUCLEOTIDE SEQUENCE [LARGE SCALE GENOMIC DNA]</scope>
    <source>
        <strain evidence="2 3">ARL-13</strain>
    </source>
</reference>
<name>G2KPP5_MICAA</name>
<dbReference type="STRING" id="856793.MICA_1546"/>
<organism evidence="2 3">
    <name type="scientific">Micavibrio aeruginosavorus (strain ARL-13)</name>
    <dbReference type="NCBI Taxonomy" id="856793"/>
    <lineage>
        <taxon>Bacteria</taxon>
        <taxon>Pseudomonadati</taxon>
        <taxon>Bdellovibrionota</taxon>
        <taxon>Bdellovibrionia</taxon>
        <taxon>Bdellovibrionales</taxon>
        <taxon>Pseudobdellovibrionaceae</taxon>
        <taxon>Micavibrio</taxon>
    </lineage>
</organism>
<dbReference type="InterPro" id="IPR029068">
    <property type="entry name" value="Glyas_Bleomycin-R_OHBP_Dase"/>
</dbReference>
<dbReference type="CDD" id="cd08347">
    <property type="entry name" value="PcpA_C_like"/>
    <property type="match status" value="1"/>
</dbReference>
<keyword evidence="2" id="KW-0560">Oxidoreductase</keyword>
<dbReference type="SUPFAM" id="SSF54593">
    <property type="entry name" value="Glyoxalase/Bleomycin resistance protein/Dihydroxybiphenyl dioxygenase"/>
    <property type="match status" value="1"/>
</dbReference>
<feature type="domain" description="VOC" evidence="1">
    <location>
        <begin position="6"/>
        <end position="131"/>
    </location>
</feature>
<dbReference type="RefSeq" id="WP_014103087.1">
    <property type="nucleotide sequence ID" value="NC_016026.1"/>
</dbReference>